<proteinExistence type="predicted"/>
<gene>
    <name evidence="1" type="ORF">GBAR_LOCUS7010</name>
</gene>
<dbReference type="AlphaFoldDB" id="A0AA35RFS9"/>
<comment type="caution">
    <text evidence="1">The sequence shown here is derived from an EMBL/GenBank/DDBJ whole genome shotgun (WGS) entry which is preliminary data.</text>
</comment>
<name>A0AA35RFS9_GEOBA</name>
<keyword evidence="2" id="KW-1185">Reference proteome</keyword>
<evidence type="ECO:0000313" key="2">
    <source>
        <dbReference type="Proteomes" id="UP001174909"/>
    </source>
</evidence>
<dbReference type="Proteomes" id="UP001174909">
    <property type="component" value="Unassembled WGS sequence"/>
</dbReference>
<sequence length="80" mass="9087">MSEVIDFHEANFVSLPDQSNVYVFVHLNVGGLNKLVVPPCGPRYSVSSTRETLFDRSSLPSTSHTSLRMLRSYRSMRVRN</sequence>
<evidence type="ECO:0000313" key="1">
    <source>
        <dbReference type="EMBL" id="CAI8010685.1"/>
    </source>
</evidence>
<organism evidence="1 2">
    <name type="scientific">Geodia barretti</name>
    <name type="common">Barrett's horny sponge</name>
    <dbReference type="NCBI Taxonomy" id="519541"/>
    <lineage>
        <taxon>Eukaryota</taxon>
        <taxon>Metazoa</taxon>
        <taxon>Porifera</taxon>
        <taxon>Demospongiae</taxon>
        <taxon>Heteroscleromorpha</taxon>
        <taxon>Tetractinellida</taxon>
        <taxon>Astrophorina</taxon>
        <taxon>Geodiidae</taxon>
        <taxon>Geodia</taxon>
    </lineage>
</organism>
<reference evidence="1" key="1">
    <citation type="submission" date="2023-03" db="EMBL/GenBank/DDBJ databases">
        <authorList>
            <person name="Steffen K."/>
            <person name="Cardenas P."/>
        </authorList>
    </citation>
    <scope>NUCLEOTIDE SEQUENCE</scope>
</reference>
<feature type="non-terminal residue" evidence="1">
    <location>
        <position position="80"/>
    </location>
</feature>
<protein>
    <submittedName>
        <fullName evidence="1">Uncharacterized protein</fullName>
    </submittedName>
</protein>
<dbReference type="EMBL" id="CASHTH010001058">
    <property type="protein sequence ID" value="CAI8010685.1"/>
    <property type="molecule type" value="Genomic_DNA"/>
</dbReference>
<accession>A0AA35RFS9</accession>